<proteinExistence type="predicted"/>
<dbReference type="RefSeq" id="WP_301166009.1">
    <property type="nucleotide sequence ID" value="NZ_JAUHTR010000005.1"/>
</dbReference>
<evidence type="ECO:0000256" key="1">
    <source>
        <dbReference type="SAM" id="Phobius"/>
    </source>
</evidence>
<protein>
    <submittedName>
        <fullName evidence="2">Uncharacterized protein</fullName>
    </submittedName>
</protein>
<keyword evidence="1" id="KW-0812">Transmembrane</keyword>
<dbReference type="EMBL" id="JAUHTR010000005">
    <property type="protein sequence ID" value="MDN4524963.1"/>
    <property type="molecule type" value="Genomic_DNA"/>
</dbReference>
<comment type="caution">
    <text evidence="2">The sequence shown here is derived from an EMBL/GenBank/DDBJ whole genome shotgun (WGS) entry which is preliminary data.</text>
</comment>
<keyword evidence="1" id="KW-1133">Transmembrane helix</keyword>
<evidence type="ECO:0000313" key="3">
    <source>
        <dbReference type="Proteomes" id="UP001172721"/>
    </source>
</evidence>
<name>A0ABT8HW66_9BACL</name>
<organism evidence="2 3">
    <name type="scientific">Fictibacillus fluitans</name>
    <dbReference type="NCBI Taxonomy" id="3058422"/>
    <lineage>
        <taxon>Bacteria</taxon>
        <taxon>Bacillati</taxon>
        <taxon>Bacillota</taxon>
        <taxon>Bacilli</taxon>
        <taxon>Bacillales</taxon>
        <taxon>Fictibacillaceae</taxon>
        <taxon>Fictibacillus</taxon>
    </lineage>
</organism>
<gene>
    <name evidence="2" type="ORF">QYB97_10770</name>
</gene>
<feature type="transmembrane region" description="Helical" evidence="1">
    <location>
        <begin position="41"/>
        <end position="58"/>
    </location>
</feature>
<reference evidence="2" key="1">
    <citation type="submission" date="2023-07" db="EMBL/GenBank/DDBJ databases">
        <title>Fictibacillus sp. isolated from freshwater pond.</title>
        <authorList>
            <person name="Kirdat K."/>
            <person name="Bhat A."/>
            <person name="Mourya A."/>
            <person name="Yadav A."/>
        </authorList>
    </citation>
    <scope>NUCLEOTIDE SEQUENCE</scope>
    <source>
        <strain evidence="2">NE201</strain>
    </source>
</reference>
<evidence type="ECO:0000313" key="2">
    <source>
        <dbReference type="EMBL" id="MDN4524963.1"/>
    </source>
</evidence>
<sequence length="59" mass="6849">MLAAGAVIFALLLGAFDYWIFHDESKRYSFYKKLTKKQKMLIAVLAVVLLAAVDYFWLF</sequence>
<accession>A0ABT8HW66</accession>
<keyword evidence="1" id="KW-0472">Membrane</keyword>
<keyword evidence="3" id="KW-1185">Reference proteome</keyword>
<dbReference type="Proteomes" id="UP001172721">
    <property type="component" value="Unassembled WGS sequence"/>
</dbReference>